<dbReference type="InterPro" id="IPR029018">
    <property type="entry name" value="Hex-like_dom2"/>
</dbReference>
<evidence type="ECO:0000256" key="4">
    <source>
        <dbReference type="ARBA" id="ARBA00022801"/>
    </source>
</evidence>
<gene>
    <name evidence="11" type="ORF">HMPREF2137_06660</name>
</gene>
<evidence type="ECO:0000256" key="5">
    <source>
        <dbReference type="ARBA" id="ARBA00023295"/>
    </source>
</evidence>
<evidence type="ECO:0000256" key="2">
    <source>
        <dbReference type="ARBA" id="ARBA00006285"/>
    </source>
</evidence>
<dbReference type="InterPro" id="IPR025705">
    <property type="entry name" value="Beta_hexosaminidase_sua/sub"/>
</dbReference>
<dbReference type="CDD" id="cd06563">
    <property type="entry name" value="GH20_chitobiase-like"/>
    <property type="match status" value="1"/>
</dbReference>
<dbReference type="RefSeq" id="WP_036872810.1">
    <property type="nucleotide sequence ID" value="NZ_JRNN01000064.1"/>
</dbReference>
<dbReference type="InterPro" id="IPR000421">
    <property type="entry name" value="FA58C"/>
</dbReference>
<evidence type="ECO:0000313" key="11">
    <source>
        <dbReference type="EMBL" id="KGF34838.1"/>
    </source>
</evidence>
<evidence type="ECO:0000256" key="6">
    <source>
        <dbReference type="PIRSR" id="PIRSR625705-1"/>
    </source>
</evidence>
<evidence type="ECO:0000313" key="12">
    <source>
        <dbReference type="Proteomes" id="UP000029556"/>
    </source>
</evidence>
<comment type="caution">
    <text evidence="11">The sequence shown here is derived from an EMBL/GenBank/DDBJ whole genome shotgun (WGS) entry which is preliminary data.</text>
</comment>
<dbReference type="SUPFAM" id="SSF55545">
    <property type="entry name" value="beta-N-acetylhexosaminidase-like domain"/>
    <property type="match status" value="1"/>
</dbReference>
<dbReference type="Gene3D" id="3.30.379.10">
    <property type="entry name" value="Chitobiase/beta-hexosaminidase domain 2-like"/>
    <property type="match status" value="1"/>
</dbReference>
<evidence type="ECO:0000259" key="8">
    <source>
        <dbReference type="Pfam" id="PF00728"/>
    </source>
</evidence>
<dbReference type="EC" id="3.2.1.52" evidence="3"/>
<feature type="domain" description="Glycoside hydrolase family 20 catalytic" evidence="8">
    <location>
        <begin position="188"/>
        <end position="537"/>
    </location>
</feature>
<dbReference type="InterPro" id="IPR015882">
    <property type="entry name" value="HEX_bac_N"/>
</dbReference>
<dbReference type="InterPro" id="IPR017853">
    <property type="entry name" value="GH"/>
</dbReference>
<feature type="domain" description="F5/8 type C" evidence="9">
    <location>
        <begin position="665"/>
        <end position="780"/>
    </location>
</feature>
<dbReference type="Pfam" id="PF00754">
    <property type="entry name" value="F5_F8_type_C"/>
    <property type="match status" value="1"/>
</dbReference>
<evidence type="ECO:0000259" key="9">
    <source>
        <dbReference type="Pfam" id="PF00754"/>
    </source>
</evidence>
<evidence type="ECO:0000259" key="10">
    <source>
        <dbReference type="Pfam" id="PF02838"/>
    </source>
</evidence>
<dbReference type="PANTHER" id="PTHR22600:SF57">
    <property type="entry name" value="BETA-N-ACETYLHEXOSAMINIDASE"/>
    <property type="match status" value="1"/>
</dbReference>
<keyword evidence="5" id="KW-0326">Glycosidase</keyword>
<sequence length="802" mass="89923">MKKTILMSVCLWILAAMGYAQSAPNMANYSVIPLPRQINMVKSKGFVLTPQTRIVYPACDSVLMKDAELLASYIFELTGWRLKVATNATDAHNIELCTGLPHPNKEAYSMRVSAQKITIQGASAAGTFYGIQTLRKAIPLKCNMGKGRCEKEEGKSKKCCSATEQKDLLPYSSGIVFPAGEIIDYPQYAYRGAMLDVARHFFGVEAVKTFIDMLALHNINNFHWHLTDDQGWRIEIKKYPLLTQKAAFRPETVLGHTDKKDGKPHGGYYTQQQIKEIVRYAAERHINIVPEIDMPGHMVAALSAYPKLGCTGGPYSVRTEWGIAEEVLCAGNDSTLQFAKDVIAEVMQLFPGPYINIGGDECPKKSWQNCAKCQAKIQSLGLVTDAQHTKEQRLQSYFMTEMANFITQHGRKVCGWDEILEGGVAPNATVLSWRGMKGAEEAARLGHDAIMCPTSNMYFDYYQTEDRANEPVAFNAYLPIEKVYAFQPIPTSLTPEQAKHIIGVQANLWTEQIKTLSHVEYMMLPRLAAACEVQWSSEQEKDYGSFLQRLPHMLQLYKACGYRYAEHYFTVSTVLTPSPKGQAMEVALSAPGKAKIYYTTDGSEPNEQSKPYKKPFFLKRSATIKAIAYSDSLHSDVTKEQIIVHKAMMKPVRFCTPPNHAYQGNSPQELVNGLLGNTSFHSGRWVGFVGNDMDIIIDLQHRMPIKSVSVRTLTEQSNWIFPDRGVSLLVSDDGEHFKEVFADTKQSLPHVVPPSVNTQKITLENVRARYLRIKVLSEQSMPQWHYGKGNAGFLFVDEITVD</sequence>
<dbReference type="Gene3D" id="2.60.120.260">
    <property type="entry name" value="Galactose-binding domain-like"/>
    <property type="match status" value="1"/>
</dbReference>
<dbReference type="Gene3D" id="3.20.20.80">
    <property type="entry name" value="Glycosidases"/>
    <property type="match status" value="1"/>
</dbReference>
<dbReference type="Pfam" id="PF00728">
    <property type="entry name" value="Glyco_hydro_20"/>
    <property type="match status" value="1"/>
</dbReference>
<feature type="domain" description="Beta-hexosaminidase bacterial type N-terminal" evidence="10">
    <location>
        <begin position="29"/>
        <end position="139"/>
    </location>
</feature>
<dbReference type="GO" id="GO:0004563">
    <property type="term" value="F:beta-N-acetylhexosaminidase activity"/>
    <property type="evidence" value="ECO:0007669"/>
    <property type="project" value="UniProtKB-EC"/>
</dbReference>
<keyword evidence="4" id="KW-0378">Hydrolase</keyword>
<proteinExistence type="inferred from homology"/>
<dbReference type="PANTHER" id="PTHR22600">
    <property type="entry name" value="BETA-HEXOSAMINIDASE"/>
    <property type="match status" value="1"/>
</dbReference>
<dbReference type="Pfam" id="PF13287">
    <property type="entry name" value="Fn3_assoc"/>
    <property type="match status" value="1"/>
</dbReference>
<name>A0A095ZJJ1_9BACT</name>
<keyword evidence="7" id="KW-0732">Signal</keyword>
<evidence type="ECO:0000256" key="3">
    <source>
        <dbReference type="ARBA" id="ARBA00012663"/>
    </source>
</evidence>
<dbReference type="SUPFAM" id="SSF51445">
    <property type="entry name" value="(Trans)glycosidases"/>
    <property type="match status" value="1"/>
</dbReference>
<feature type="active site" description="Proton donor" evidence="6">
    <location>
        <position position="361"/>
    </location>
</feature>
<dbReference type="SUPFAM" id="SSF49785">
    <property type="entry name" value="Galactose-binding domain-like"/>
    <property type="match status" value="1"/>
</dbReference>
<dbReference type="InterPro" id="IPR008979">
    <property type="entry name" value="Galactose-bd-like_sf"/>
</dbReference>
<dbReference type="InterPro" id="IPR026876">
    <property type="entry name" value="Fn3_assoc_repeat"/>
</dbReference>
<dbReference type="GO" id="GO:0005975">
    <property type="term" value="P:carbohydrate metabolic process"/>
    <property type="evidence" value="ECO:0007669"/>
    <property type="project" value="InterPro"/>
</dbReference>
<dbReference type="AlphaFoldDB" id="A0A095ZJJ1"/>
<dbReference type="Proteomes" id="UP000029556">
    <property type="component" value="Unassembled WGS sequence"/>
</dbReference>
<comment type="similarity">
    <text evidence="2">Belongs to the glycosyl hydrolase 20 family.</text>
</comment>
<evidence type="ECO:0000256" key="1">
    <source>
        <dbReference type="ARBA" id="ARBA00001231"/>
    </source>
</evidence>
<dbReference type="GO" id="GO:0016020">
    <property type="term" value="C:membrane"/>
    <property type="evidence" value="ECO:0007669"/>
    <property type="project" value="TreeGrafter"/>
</dbReference>
<accession>A0A095ZJJ1</accession>
<dbReference type="InterPro" id="IPR015883">
    <property type="entry name" value="Glyco_hydro_20_cat"/>
</dbReference>
<dbReference type="GO" id="GO:0030203">
    <property type="term" value="P:glycosaminoglycan metabolic process"/>
    <property type="evidence" value="ECO:0007669"/>
    <property type="project" value="TreeGrafter"/>
</dbReference>
<dbReference type="OrthoDB" id="1090159at2"/>
<reference evidence="11 12" key="1">
    <citation type="submission" date="2014-07" db="EMBL/GenBank/DDBJ databases">
        <authorList>
            <person name="McCorrison J."/>
            <person name="Sanka R."/>
            <person name="Torralba M."/>
            <person name="Gillis M."/>
            <person name="Haft D.H."/>
            <person name="Methe B."/>
            <person name="Sutton G."/>
            <person name="Nelson K.E."/>
        </authorList>
    </citation>
    <scope>NUCLEOTIDE SEQUENCE [LARGE SCALE GENOMIC DNA]</scope>
    <source>
        <strain evidence="11 12">DNF00853</strain>
    </source>
</reference>
<feature type="signal peptide" evidence="7">
    <location>
        <begin position="1"/>
        <end position="22"/>
    </location>
</feature>
<organism evidence="11 12">
    <name type="scientific">Hoylesella buccalis DNF00853</name>
    <dbReference type="NCBI Taxonomy" id="1401074"/>
    <lineage>
        <taxon>Bacteria</taxon>
        <taxon>Pseudomonadati</taxon>
        <taxon>Bacteroidota</taxon>
        <taxon>Bacteroidia</taxon>
        <taxon>Bacteroidales</taxon>
        <taxon>Prevotellaceae</taxon>
        <taxon>Hoylesella</taxon>
    </lineage>
</organism>
<feature type="chain" id="PRO_5001922943" description="beta-N-acetylhexosaminidase" evidence="7">
    <location>
        <begin position="23"/>
        <end position="802"/>
    </location>
</feature>
<dbReference type="PRINTS" id="PR00738">
    <property type="entry name" value="GLHYDRLASE20"/>
</dbReference>
<dbReference type="Pfam" id="PF02838">
    <property type="entry name" value="Glyco_hydro_20b"/>
    <property type="match status" value="1"/>
</dbReference>
<comment type="catalytic activity">
    <reaction evidence="1">
        <text>Hydrolysis of terminal non-reducing N-acetyl-D-hexosamine residues in N-acetyl-beta-D-hexosaminides.</text>
        <dbReference type="EC" id="3.2.1.52"/>
    </reaction>
</comment>
<protein>
    <recommendedName>
        <fullName evidence="3">beta-N-acetylhexosaminidase</fullName>
        <ecNumber evidence="3">3.2.1.52</ecNumber>
    </recommendedName>
</protein>
<evidence type="ECO:0000256" key="7">
    <source>
        <dbReference type="SAM" id="SignalP"/>
    </source>
</evidence>
<dbReference type="EMBL" id="JRNN01000064">
    <property type="protein sequence ID" value="KGF34838.1"/>
    <property type="molecule type" value="Genomic_DNA"/>
</dbReference>